<feature type="region of interest" description="Disordered" evidence="1">
    <location>
        <begin position="51"/>
        <end position="130"/>
    </location>
</feature>
<feature type="signal peptide" evidence="2">
    <location>
        <begin position="1"/>
        <end position="23"/>
    </location>
</feature>
<dbReference type="EMBL" id="JBEDUW010000002">
    <property type="protein sequence ID" value="KAK9945370.1"/>
    <property type="molecule type" value="Genomic_DNA"/>
</dbReference>
<evidence type="ECO:0000256" key="2">
    <source>
        <dbReference type="SAM" id="SignalP"/>
    </source>
</evidence>
<feature type="chain" id="PRO_5043957345" description="Bifunctional inhibitor/plant lipid transfer protein/seed storage helical domain-containing protein" evidence="2">
    <location>
        <begin position="24"/>
        <end position="182"/>
    </location>
</feature>
<feature type="compositionally biased region" description="Acidic residues" evidence="1">
    <location>
        <begin position="63"/>
        <end position="80"/>
    </location>
</feature>
<comment type="caution">
    <text evidence="3">The sequence shown here is derived from an EMBL/GenBank/DDBJ whole genome shotgun (WGS) entry which is preliminary data.</text>
</comment>
<dbReference type="AlphaFoldDB" id="A0AAW1YA14"/>
<evidence type="ECO:0008006" key="5">
    <source>
        <dbReference type="Google" id="ProtNLM"/>
    </source>
</evidence>
<keyword evidence="4" id="KW-1185">Reference proteome</keyword>
<sequence>MERVKKILTLFAATLLLLPFMEAQHYPPPRPLCASQFALATYACSLLPYSPLLPPQPPVPTPPDDDDDGGDDDDDDDDGDGGGGGDDGGDEPQEHSHNHHGRGHRRKHRSRRHRHRHGHGHHHRSEPLTPQEDSCCKWLSQLDNQCVCDLLLRLPSFLLKPAHTYSVYVGASCNVTYTCAHP</sequence>
<keyword evidence="2" id="KW-0732">Signal</keyword>
<organism evidence="3 4">
    <name type="scientific">Rubus argutus</name>
    <name type="common">Southern blackberry</name>
    <dbReference type="NCBI Taxonomy" id="59490"/>
    <lineage>
        <taxon>Eukaryota</taxon>
        <taxon>Viridiplantae</taxon>
        <taxon>Streptophyta</taxon>
        <taxon>Embryophyta</taxon>
        <taxon>Tracheophyta</taxon>
        <taxon>Spermatophyta</taxon>
        <taxon>Magnoliopsida</taxon>
        <taxon>eudicotyledons</taxon>
        <taxon>Gunneridae</taxon>
        <taxon>Pentapetalae</taxon>
        <taxon>rosids</taxon>
        <taxon>fabids</taxon>
        <taxon>Rosales</taxon>
        <taxon>Rosaceae</taxon>
        <taxon>Rosoideae</taxon>
        <taxon>Rosoideae incertae sedis</taxon>
        <taxon>Rubus</taxon>
    </lineage>
</organism>
<evidence type="ECO:0000313" key="4">
    <source>
        <dbReference type="Proteomes" id="UP001457282"/>
    </source>
</evidence>
<feature type="compositionally biased region" description="Pro residues" evidence="1">
    <location>
        <begin position="51"/>
        <end position="62"/>
    </location>
</feature>
<evidence type="ECO:0000313" key="3">
    <source>
        <dbReference type="EMBL" id="KAK9945370.1"/>
    </source>
</evidence>
<dbReference type="PANTHER" id="PTHR34377">
    <property type="entry name" value="TETRATRICOPEPTIDE REPEAT (TPR)-LIKE SUPERFAMILY PROTEIN"/>
    <property type="match status" value="1"/>
</dbReference>
<accession>A0AAW1YA14</accession>
<proteinExistence type="predicted"/>
<feature type="compositionally biased region" description="Basic residues" evidence="1">
    <location>
        <begin position="97"/>
        <end position="124"/>
    </location>
</feature>
<protein>
    <recommendedName>
        <fullName evidence="5">Bifunctional inhibitor/plant lipid transfer protein/seed storage helical domain-containing protein</fullName>
    </recommendedName>
</protein>
<evidence type="ECO:0000256" key="1">
    <source>
        <dbReference type="SAM" id="MobiDB-lite"/>
    </source>
</evidence>
<dbReference type="Proteomes" id="UP001457282">
    <property type="component" value="Unassembled WGS sequence"/>
</dbReference>
<gene>
    <name evidence="3" type="ORF">M0R45_010890</name>
</gene>
<name>A0AAW1YA14_RUBAR</name>
<reference evidence="3 4" key="1">
    <citation type="journal article" date="2023" name="G3 (Bethesda)">
        <title>A chromosome-length genome assembly and annotation of blackberry (Rubus argutus, cv. 'Hillquist').</title>
        <authorList>
            <person name="Bruna T."/>
            <person name="Aryal R."/>
            <person name="Dudchenko O."/>
            <person name="Sargent D.J."/>
            <person name="Mead D."/>
            <person name="Buti M."/>
            <person name="Cavallini A."/>
            <person name="Hytonen T."/>
            <person name="Andres J."/>
            <person name="Pham M."/>
            <person name="Weisz D."/>
            <person name="Mascagni F."/>
            <person name="Usai G."/>
            <person name="Natali L."/>
            <person name="Bassil N."/>
            <person name="Fernandez G.E."/>
            <person name="Lomsadze A."/>
            <person name="Armour M."/>
            <person name="Olukolu B."/>
            <person name="Poorten T."/>
            <person name="Britton C."/>
            <person name="Davik J."/>
            <person name="Ashrafi H."/>
            <person name="Aiden E.L."/>
            <person name="Borodovsky M."/>
            <person name="Worthington M."/>
        </authorList>
    </citation>
    <scope>NUCLEOTIDE SEQUENCE [LARGE SCALE GENOMIC DNA]</scope>
    <source>
        <strain evidence="3">PI 553951</strain>
    </source>
</reference>
<dbReference type="PANTHER" id="PTHR34377:SF3">
    <property type="entry name" value="TETRATRICOPEPTIDE REPEAT (TPR)-LIKE SUPERFAMILY PROTEIN"/>
    <property type="match status" value="1"/>
</dbReference>